<evidence type="ECO:0000313" key="4">
    <source>
        <dbReference type="Proteomes" id="UP000282674"/>
    </source>
</evidence>
<proteinExistence type="inferred from homology"/>
<dbReference type="Gene3D" id="3.10.450.50">
    <property type="match status" value="1"/>
</dbReference>
<accession>A0A3M2M399</accession>
<dbReference type="HAMAP" id="MF_00612">
    <property type="entry name" value="UPF0225"/>
    <property type="match status" value="1"/>
</dbReference>
<dbReference type="EMBL" id="RFFG01000021">
    <property type="protein sequence ID" value="RMI44087.1"/>
    <property type="molecule type" value="Genomic_DNA"/>
</dbReference>
<dbReference type="PANTHER" id="PTHR33747:SF1">
    <property type="entry name" value="ADENYLATE CYCLASE-ASSOCIATED CAP C-TERMINAL DOMAIN-CONTAINING PROTEIN"/>
    <property type="match status" value="1"/>
</dbReference>
<dbReference type="Pfam" id="PF17775">
    <property type="entry name" value="YchJ_M-like"/>
    <property type="match status" value="1"/>
</dbReference>
<evidence type="ECO:0000259" key="2">
    <source>
        <dbReference type="Pfam" id="PF17775"/>
    </source>
</evidence>
<comment type="caution">
    <text evidence="3">The sequence shown here is derived from an EMBL/GenBank/DDBJ whole genome shotgun (WGS) entry which is preliminary data.</text>
</comment>
<reference evidence="3 4" key="1">
    <citation type="submission" date="2018-10" db="EMBL/GenBank/DDBJ databases">
        <title>Isolation from soil.</title>
        <authorList>
            <person name="Hu J."/>
        </authorList>
    </citation>
    <scope>NUCLEOTIDE SEQUENCE [LARGE SCALE GENOMIC DNA]</scope>
    <source>
        <strain evidence="3 4">NEAU-Ht49</strain>
    </source>
</reference>
<dbReference type="Proteomes" id="UP000282674">
    <property type="component" value="Unassembled WGS sequence"/>
</dbReference>
<dbReference type="AlphaFoldDB" id="A0A3M2M399"/>
<dbReference type="SUPFAM" id="SSF54427">
    <property type="entry name" value="NTF2-like"/>
    <property type="match status" value="1"/>
</dbReference>
<protein>
    <recommendedName>
        <fullName evidence="1">UPF0225 protein EBO15_14310</fullName>
    </recommendedName>
</protein>
<evidence type="ECO:0000256" key="1">
    <source>
        <dbReference type="HAMAP-Rule" id="MF_00612"/>
    </source>
</evidence>
<comment type="similarity">
    <text evidence="1">Belongs to the UPF0225 family.</text>
</comment>
<sequence>MAERGAEGCPCGLGAAYRDCCGRFHRGEAAAGTAELLMRSRYSAFVKLDAGYLLRSWHPATRPEGLEFEPGLRWEGLEIVRTVDGAVGDTRGVVEFRARYVQDGEPGELHEVSRFVRHDDAWVYVSGRIQA</sequence>
<dbReference type="PANTHER" id="PTHR33747">
    <property type="entry name" value="UPF0225 PROTEIN SCO1677"/>
    <property type="match status" value="1"/>
</dbReference>
<keyword evidence="4" id="KW-1185">Reference proteome</keyword>
<dbReference type="OrthoDB" id="21421at2"/>
<feature type="domain" description="YchJ-like middle NTF2-like" evidence="2">
    <location>
        <begin position="33"/>
        <end position="127"/>
    </location>
</feature>
<dbReference type="InterPro" id="IPR048469">
    <property type="entry name" value="YchJ-like_M"/>
</dbReference>
<dbReference type="InterPro" id="IPR032710">
    <property type="entry name" value="NTF2-like_dom_sf"/>
</dbReference>
<dbReference type="InterPro" id="IPR023006">
    <property type="entry name" value="YchJ-like"/>
</dbReference>
<evidence type="ECO:0000313" key="3">
    <source>
        <dbReference type="EMBL" id="RMI44087.1"/>
    </source>
</evidence>
<gene>
    <name evidence="3" type="ORF">EBO15_14310</name>
</gene>
<name>A0A3M2M399_9ACTN</name>
<organism evidence="3 4">
    <name type="scientific">Actinomadura harenae</name>
    <dbReference type="NCBI Taxonomy" id="2483351"/>
    <lineage>
        <taxon>Bacteria</taxon>
        <taxon>Bacillati</taxon>
        <taxon>Actinomycetota</taxon>
        <taxon>Actinomycetes</taxon>
        <taxon>Streptosporangiales</taxon>
        <taxon>Thermomonosporaceae</taxon>
        <taxon>Actinomadura</taxon>
    </lineage>
</organism>